<comment type="caution">
    <text evidence="2">The sequence shown here is derived from an EMBL/GenBank/DDBJ whole genome shotgun (WGS) entry which is preliminary data.</text>
</comment>
<reference evidence="3" key="1">
    <citation type="submission" date="2016-06" db="EMBL/GenBank/DDBJ databases">
        <title>Parallel loss of symbiosis genes in relatives of nitrogen-fixing non-legume Parasponia.</title>
        <authorList>
            <person name="Van Velzen R."/>
            <person name="Holmer R."/>
            <person name="Bu F."/>
            <person name="Rutten L."/>
            <person name="Van Zeijl A."/>
            <person name="Liu W."/>
            <person name="Santuari L."/>
            <person name="Cao Q."/>
            <person name="Sharma T."/>
            <person name="Shen D."/>
            <person name="Roswanjaya Y."/>
            <person name="Wardhani T."/>
            <person name="Kalhor M.S."/>
            <person name="Jansen J."/>
            <person name="Van den Hoogen J."/>
            <person name="Gungor B."/>
            <person name="Hartog M."/>
            <person name="Hontelez J."/>
            <person name="Verver J."/>
            <person name="Yang W.-C."/>
            <person name="Schijlen E."/>
            <person name="Repin R."/>
            <person name="Schilthuizen M."/>
            <person name="Schranz E."/>
            <person name="Heidstra R."/>
            <person name="Miyata K."/>
            <person name="Fedorova E."/>
            <person name="Kohlen W."/>
            <person name="Bisseling T."/>
            <person name="Smit S."/>
            <person name="Geurts R."/>
        </authorList>
    </citation>
    <scope>NUCLEOTIDE SEQUENCE [LARGE SCALE GENOMIC DNA]</scope>
    <source>
        <strain evidence="3">cv. WU1-14</strain>
    </source>
</reference>
<evidence type="ECO:0000313" key="2">
    <source>
        <dbReference type="EMBL" id="PON72935.1"/>
    </source>
</evidence>
<dbReference type="Proteomes" id="UP000237105">
    <property type="component" value="Unassembled WGS sequence"/>
</dbReference>
<keyword evidence="3" id="KW-1185">Reference proteome</keyword>
<sequence>MVTPGPTGGLATTISPVPVSCSKSSAATPGGGSGDLSGGAPRLKSRLSSPPPVIAKRQREVGSSEAEGVGVSKRGRVVLSSESDDDGATLTLIMKKRSGRSSQPEGGVPLPVLDVAEPSFVPITAAPEAGPVDGGGIPTTVEEGLRSPAVDTAQRRDLGADPELDALTPENVELVTARTLAQVRQIRVCFLCLFNVFD</sequence>
<feature type="region of interest" description="Disordered" evidence="1">
    <location>
        <begin position="126"/>
        <end position="153"/>
    </location>
</feature>
<proteinExistence type="predicted"/>
<protein>
    <submittedName>
        <fullName evidence="2">Uncharacterized protein</fullName>
    </submittedName>
</protein>
<dbReference type="AlphaFoldDB" id="A0A2P5DI64"/>
<name>A0A2P5DI64_PARAD</name>
<feature type="region of interest" description="Disordered" evidence="1">
    <location>
        <begin position="1"/>
        <end position="83"/>
    </location>
</feature>
<organism evidence="2 3">
    <name type="scientific">Parasponia andersonii</name>
    <name type="common">Sponia andersonii</name>
    <dbReference type="NCBI Taxonomy" id="3476"/>
    <lineage>
        <taxon>Eukaryota</taxon>
        <taxon>Viridiplantae</taxon>
        <taxon>Streptophyta</taxon>
        <taxon>Embryophyta</taxon>
        <taxon>Tracheophyta</taxon>
        <taxon>Spermatophyta</taxon>
        <taxon>Magnoliopsida</taxon>
        <taxon>eudicotyledons</taxon>
        <taxon>Gunneridae</taxon>
        <taxon>Pentapetalae</taxon>
        <taxon>rosids</taxon>
        <taxon>fabids</taxon>
        <taxon>Rosales</taxon>
        <taxon>Cannabaceae</taxon>
        <taxon>Parasponia</taxon>
    </lineage>
</organism>
<accession>A0A2P5DI64</accession>
<feature type="compositionally biased region" description="Polar residues" evidence="1">
    <location>
        <begin position="10"/>
        <end position="27"/>
    </location>
</feature>
<evidence type="ECO:0000256" key="1">
    <source>
        <dbReference type="SAM" id="MobiDB-lite"/>
    </source>
</evidence>
<gene>
    <name evidence="2" type="ORF">PanWU01x14_060850</name>
</gene>
<dbReference type="EMBL" id="JXTB01000036">
    <property type="protein sequence ID" value="PON72935.1"/>
    <property type="molecule type" value="Genomic_DNA"/>
</dbReference>
<feature type="compositionally biased region" description="Low complexity" evidence="1">
    <location>
        <begin position="38"/>
        <end position="48"/>
    </location>
</feature>
<evidence type="ECO:0000313" key="3">
    <source>
        <dbReference type="Proteomes" id="UP000237105"/>
    </source>
</evidence>